<evidence type="ECO:0000259" key="14">
    <source>
        <dbReference type="PROSITE" id="PS51669"/>
    </source>
</evidence>
<dbReference type="PROSITE" id="PS00932">
    <property type="entry name" value="MOLYBDOPTERIN_PROK_3"/>
    <property type="match status" value="1"/>
</dbReference>
<protein>
    <submittedName>
        <fullName evidence="15">Molybdopterin-dependent oxidoreductase</fullName>
    </submittedName>
</protein>
<name>A0ABY4I788_CHIFI</name>
<comment type="similarity">
    <text evidence="4">Belongs to the prokaryotic molybdopterin-containing oxidoreductase family. NasA/NapA/NarB subfamily.</text>
</comment>
<proteinExistence type="inferred from homology"/>
<evidence type="ECO:0000256" key="5">
    <source>
        <dbReference type="ARBA" id="ARBA00022485"/>
    </source>
</evidence>
<evidence type="ECO:0000256" key="3">
    <source>
        <dbReference type="ARBA" id="ARBA00001974"/>
    </source>
</evidence>
<evidence type="ECO:0000313" key="15">
    <source>
        <dbReference type="EMBL" id="UPK71961.1"/>
    </source>
</evidence>
<dbReference type="InterPro" id="IPR016156">
    <property type="entry name" value="FAD/NAD-linked_Rdtase_dimer_sf"/>
</dbReference>
<dbReference type="Pfam" id="PF01568">
    <property type="entry name" value="Molydop_binding"/>
    <property type="match status" value="1"/>
</dbReference>
<keyword evidence="12" id="KW-0411">Iron-sulfur</keyword>
<dbReference type="PRINTS" id="PR00411">
    <property type="entry name" value="PNDRDTASEI"/>
</dbReference>
<dbReference type="RefSeq" id="WP_247814056.1">
    <property type="nucleotide sequence ID" value="NZ_CP095855.1"/>
</dbReference>
<dbReference type="InterPro" id="IPR027467">
    <property type="entry name" value="MopterinOxRdtase_cofactor_BS"/>
</dbReference>
<keyword evidence="10" id="KW-0560">Oxidoreductase</keyword>
<feature type="domain" description="4Fe-4S Mo/W bis-MGD-type" evidence="14">
    <location>
        <begin position="12"/>
        <end position="68"/>
    </location>
</feature>
<comment type="cofactor">
    <cofactor evidence="2">
        <name>[4Fe-4S] cluster</name>
        <dbReference type="ChEBI" id="CHEBI:49883"/>
    </cofactor>
</comment>
<dbReference type="InterPro" id="IPR007419">
    <property type="entry name" value="BFD-like_2Fe2S-bd_dom"/>
</dbReference>
<evidence type="ECO:0000256" key="4">
    <source>
        <dbReference type="ARBA" id="ARBA00008747"/>
    </source>
</evidence>
<dbReference type="InterPro" id="IPR006655">
    <property type="entry name" value="Mopterin_OxRdtase_prok_CS"/>
</dbReference>
<dbReference type="InterPro" id="IPR041957">
    <property type="entry name" value="CT_Nitrate-R-NapA-like"/>
</dbReference>
<dbReference type="PRINTS" id="PR00368">
    <property type="entry name" value="FADPNR"/>
</dbReference>
<dbReference type="Pfam" id="PF04879">
    <property type="entry name" value="Molybdop_Fe4S4"/>
    <property type="match status" value="1"/>
</dbReference>
<evidence type="ECO:0000256" key="13">
    <source>
        <dbReference type="ARBA" id="ARBA00023063"/>
    </source>
</evidence>
<reference evidence="15 16" key="1">
    <citation type="submission" date="2022-04" db="EMBL/GenBank/DDBJ databases">
        <title>The arsenic-methylating capacity of Chitinophaga filiformis YT5 during chitin decomposition.</title>
        <authorList>
            <person name="Chen G."/>
            <person name="Liang Y."/>
        </authorList>
    </citation>
    <scope>NUCLEOTIDE SEQUENCE [LARGE SCALE GENOMIC DNA]</scope>
    <source>
        <strain evidence="15 16">YT5</strain>
    </source>
</reference>
<dbReference type="InterPro" id="IPR041854">
    <property type="entry name" value="BFD-like_2Fe2S-bd_dom_sf"/>
</dbReference>
<dbReference type="Pfam" id="PF00384">
    <property type="entry name" value="Molybdopterin"/>
    <property type="match status" value="1"/>
</dbReference>
<dbReference type="SUPFAM" id="SSF50692">
    <property type="entry name" value="ADC-like"/>
    <property type="match status" value="1"/>
</dbReference>
<dbReference type="InterPro" id="IPR006963">
    <property type="entry name" value="Mopterin_OxRdtase_4Fe-4S_dom"/>
</dbReference>
<dbReference type="PANTHER" id="PTHR43105">
    <property type="entry name" value="RESPIRATORY NITRATE REDUCTASE"/>
    <property type="match status" value="1"/>
</dbReference>
<dbReference type="Proteomes" id="UP000830198">
    <property type="component" value="Chromosome"/>
</dbReference>
<dbReference type="Gene3D" id="2.20.25.90">
    <property type="entry name" value="ADC-like domains"/>
    <property type="match status" value="1"/>
</dbReference>
<dbReference type="EMBL" id="CP095855">
    <property type="protein sequence ID" value="UPK71961.1"/>
    <property type="molecule type" value="Genomic_DNA"/>
</dbReference>
<evidence type="ECO:0000256" key="8">
    <source>
        <dbReference type="ARBA" id="ARBA00022723"/>
    </source>
</evidence>
<dbReference type="CDD" id="cd02791">
    <property type="entry name" value="MopB_CT_Nitrate-R-NapA-like"/>
    <property type="match status" value="1"/>
</dbReference>
<dbReference type="Gene3D" id="3.50.50.60">
    <property type="entry name" value="FAD/NAD(P)-binding domain"/>
    <property type="match status" value="2"/>
</dbReference>
<keyword evidence="7" id="KW-0285">Flavoprotein</keyword>
<comment type="cofactor">
    <cofactor evidence="1">
        <name>Mo-bis(molybdopterin guanine dinucleotide)</name>
        <dbReference type="ChEBI" id="CHEBI:60539"/>
    </cofactor>
</comment>
<evidence type="ECO:0000256" key="1">
    <source>
        <dbReference type="ARBA" id="ARBA00001942"/>
    </source>
</evidence>
<comment type="cofactor">
    <cofactor evidence="3">
        <name>FAD</name>
        <dbReference type="ChEBI" id="CHEBI:57692"/>
    </cofactor>
</comment>
<evidence type="ECO:0000256" key="11">
    <source>
        <dbReference type="ARBA" id="ARBA00023004"/>
    </source>
</evidence>
<evidence type="ECO:0000256" key="7">
    <source>
        <dbReference type="ARBA" id="ARBA00022630"/>
    </source>
</evidence>
<dbReference type="InterPro" id="IPR036188">
    <property type="entry name" value="FAD/NAD-bd_sf"/>
</dbReference>
<dbReference type="Gene3D" id="3.30.390.30">
    <property type="match status" value="1"/>
</dbReference>
<dbReference type="SUPFAM" id="SSF53706">
    <property type="entry name" value="Formate dehydrogenase/DMSO reductase, domains 1-3"/>
    <property type="match status" value="1"/>
</dbReference>
<evidence type="ECO:0000256" key="9">
    <source>
        <dbReference type="ARBA" id="ARBA00022827"/>
    </source>
</evidence>
<keyword evidence="6" id="KW-0500">Molybdenum</keyword>
<dbReference type="InterPro" id="IPR023753">
    <property type="entry name" value="FAD/NAD-binding_dom"/>
</dbReference>
<dbReference type="Pfam" id="PF18267">
    <property type="entry name" value="Rubredoxin_C"/>
    <property type="match status" value="1"/>
</dbReference>
<keyword evidence="9" id="KW-0274">FAD</keyword>
<keyword evidence="11" id="KW-0408">Iron</keyword>
<dbReference type="SMART" id="SM00926">
    <property type="entry name" value="Molybdop_Fe4S4"/>
    <property type="match status" value="1"/>
</dbReference>
<evidence type="ECO:0000313" key="16">
    <source>
        <dbReference type="Proteomes" id="UP000830198"/>
    </source>
</evidence>
<sequence length="1185" mass="130667">MTGNHQHSKLPAGSYRSTCCYCGVGCGIIVHRDRQGKLSVEGDKDHPVNKGMLCSKGMNLHYTVMDTSDRLYYPEMRYHRHMPRQRVSWDQALERTAAVFSQMIAQYGPESVAFYASGQCLTEEYYVVNKLIKGFIGSNNIDTNSRLCMSSAVAAYKLSLGEDSVPGNYDDIEQTDCIFVAGANPAWCHPILWRRIEAAKAKNPALKIIVSDPRVTQSCAIADVHLQLMPGTDIVLHHAIGRLLIEAGHTDHNFIQQHTEGFAKYRDTVMLRSISSAAAVCGISEDLIYEAAALIGQSKGFMTMWTMGLNQSAVGVNKNLSLINLNLITGKIGKPGCGPFSLTGQPNAMGGREVGGLSNMLPAHRVLDNPAHRKEVQEFWGGTTISDKPGLTAVEMFEALNDGRLKAIWIMCTNPLVSLPDARMAEAALQKAKFVVVQEISSKPETLRYADVVLPAAAWTEKEGTMTNAERRITYLQKINDAPGEALPDAEIICRFARKMGYQGFDYDNPAAIYAEHCRLTAGTNIDVSGVSYELLKEKRSLQWPYPAGGTDQGTPRLFTDHKFYTASAKAIIHAVPDDNRSAPTDPQWPLILTTGRIRDQWHTMSKTGKVSKLKQHIPAPLLEIHPEDAIDRDIREGDIVEIFSENGLVRVKAQLSKSIKKGVVFLPMHWGKILDNDLNRANNLTNRLVDKISKQPDLKYTAVQVKLYQKAVQKIVIIGAGAGACGFVKAYREINSTDTITVFSKEDQPFYNRVMLPDYISGTQQWAQLVKMTDEEENMLDITLHRGVSVNEIDREQKTVTDSNGNIHTYDILIMAMGSRAATLRDTPPLEGIFTMRNRRDADAFVRHIDPAAGKVMIVGGGLLGIELAASLREMDIDVAVVQRTSKLMDRQLDALGSQLLFEELTDRGIEILYNDEIARFTGLNKLDGIQLKSGRHVTCQAVVMSIGTVPNIELARATHLLCKRGVVVNEYLQTSDPNIFAIGEIAEFNGTLYGITAAAEQQAAVVARYLAGDLTGYYEGSLFMNILKMHGTDLCSLGMIETPDDPAYEEVVFIDKSKRYYKKCVIHNDRLVGAILIGDKSEFLEFRDLISNKIELSEKRLELLRSGKKATPVIGKLVCSCGSVGEGNICEKIKEGATTLESVCQASGAGMGCGSCRPEIKAILEKELPSGKKEEAVFIMQAV</sequence>
<gene>
    <name evidence="15" type="ORF">MYF79_11770</name>
</gene>
<evidence type="ECO:0000256" key="10">
    <source>
        <dbReference type="ARBA" id="ARBA00023002"/>
    </source>
</evidence>
<keyword evidence="8" id="KW-0479">Metal-binding</keyword>
<dbReference type="CDD" id="cd02754">
    <property type="entry name" value="MopB_Nitrate-R-NapA-like"/>
    <property type="match status" value="1"/>
</dbReference>
<keyword evidence="13" id="KW-0534">Nitrate assimilation</keyword>
<dbReference type="Pfam" id="PF04324">
    <property type="entry name" value="Fer2_BFD"/>
    <property type="match status" value="1"/>
</dbReference>
<dbReference type="InterPro" id="IPR006656">
    <property type="entry name" value="Mopterin_OxRdtase"/>
</dbReference>
<evidence type="ECO:0000256" key="2">
    <source>
        <dbReference type="ARBA" id="ARBA00001966"/>
    </source>
</evidence>
<dbReference type="InterPro" id="IPR009010">
    <property type="entry name" value="Asp_de-COase-like_dom_sf"/>
</dbReference>
<dbReference type="Gene3D" id="2.40.40.20">
    <property type="match status" value="1"/>
</dbReference>
<dbReference type="InterPro" id="IPR050123">
    <property type="entry name" value="Prok_molybdopt-oxidoreductase"/>
</dbReference>
<dbReference type="InterPro" id="IPR041575">
    <property type="entry name" value="Rubredoxin_C"/>
</dbReference>
<dbReference type="Gene3D" id="1.10.10.1100">
    <property type="entry name" value="BFD-like [2Fe-2S]-binding domain"/>
    <property type="match status" value="1"/>
</dbReference>
<keyword evidence="16" id="KW-1185">Reference proteome</keyword>
<dbReference type="PROSITE" id="PS51669">
    <property type="entry name" value="4FE4S_MOW_BIS_MGD"/>
    <property type="match status" value="1"/>
</dbReference>
<dbReference type="SUPFAM" id="SSF51905">
    <property type="entry name" value="FAD/NAD(P)-binding domain"/>
    <property type="match status" value="1"/>
</dbReference>
<dbReference type="Gene3D" id="3.40.228.10">
    <property type="entry name" value="Dimethylsulfoxide Reductase, domain 2"/>
    <property type="match status" value="1"/>
</dbReference>
<dbReference type="PANTHER" id="PTHR43105:SF9">
    <property type="entry name" value="NADPH-FE(3+) OXIDOREDUCTASE SUBUNIT ALPHA"/>
    <property type="match status" value="1"/>
</dbReference>
<dbReference type="PROSITE" id="PS00551">
    <property type="entry name" value="MOLYBDOPTERIN_PROK_1"/>
    <property type="match status" value="1"/>
</dbReference>
<dbReference type="Pfam" id="PF07992">
    <property type="entry name" value="Pyr_redox_2"/>
    <property type="match status" value="1"/>
</dbReference>
<organism evidence="15 16">
    <name type="scientific">Chitinophaga filiformis</name>
    <name type="common">Myxococcus filiformis</name>
    <name type="synonym">Flexibacter filiformis</name>
    <dbReference type="NCBI Taxonomy" id="104663"/>
    <lineage>
        <taxon>Bacteria</taxon>
        <taxon>Pseudomonadati</taxon>
        <taxon>Bacteroidota</taxon>
        <taxon>Chitinophagia</taxon>
        <taxon>Chitinophagales</taxon>
        <taxon>Chitinophagaceae</taxon>
        <taxon>Chitinophaga</taxon>
    </lineage>
</organism>
<dbReference type="InterPro" id="IPR006657">
    <property type="entry name" value="MoPterin_dinucl-bd_dom"/>
</dbReference>
<accession>A0ABY4I788</accession>
<evidence type="ECO:0000256" key="6">
    <source>
        <dbReference type="ARBA" id="ARBA00022505"/>
    </source>
</evidence>
<evidence type="ECO:0000256" key="12">
    <source>
        <dbReference type="ARBA" id="ARBA00023014"/>
    </source>
</evidence>
<keyword evidence="5" id="KW-0004">4Fe-4S</keyword>
<dbReference type="Gene3D" id="3.40.50.740">
    <property type="match status" value="1"/>
</dbReference>